<reference evidence="2" key="2">
    <citation type="journal article" date="2013" name="Nat. Commun.">
        <title>Genome of the Chinese tree shrew.</title>
        <authorList>
            <person name="Fan Y."/>
            <person name="Huang Z.Y."/>
            <person name="Cao C.C."/>
            <person name="Chen C.S."/>
            <person name="Chen Y.X."/>
            <person name="Fan D.D."/>
            <person name="He J."/>
            <person name="Hou H.L."/>
            <person name="Hu L."/>
            <person name="Hu X.T."/>
            <person name="Jiang X.T."/>
            <person name="Lai R."/>
            <person name="Lang Y.S."/>
            <person name="Liang B."/>
            <person name="Liao S.G."/>
            <person name="Mu D."/>
            <person name="Ma Y.Y."/>
            <person name="Niu Y.Y."/>
            <person name="Sun X.Q."/>
            <person name="Xia J.Q."/>
            <person name="Xiao J."/>
            <person name="Xiong Z.Q."/>
            <person name="Xu L."/>
            <person name="Yang L."/>
            <person name="Zhang Y."/>
            <person name="Zhao W."/>
            <person name="Zhao X.D."/>
            <person name="Zheng Y.T."/>
            <person name="Zhou J.M."/>
            <person name="Zhu Y.B."/>
            <person name="Zhang G.J."/>
            <person name="Wang J."/>
            <person name="Yao Y.G."/>
        </authorList>
    </citation>
    <scope>NUCLEOTIDE SEQUENCE [LARGE SCALE GENOMIC DNA]</scope>
</reference>
<dbReference type="InParanoid" id="L9KQ94"/>
<dbReference type="Proteomes" id="UP000011518">
    <property type="component" value="Unassembled WGS sequence"/>
</dbReference>
<gene>
    <name evidence="1" type="ORF">TREES_T100000724</name>
</gene>
<dbReference type="EMBL" id="KB320782">
    <property type="protein sequence ID" value="ELW63352.1"/>
    <property type="molecule type" value="Genomic_DNA"/>
</dbReference>
<dbReference type="AlphaFoldDB" id="L9KQ94"/>
<evidence type="ECO:0000313" key="2">
    <source>
        <dbReference type="Proteomes" id="UP000011518"/>
    </source>
</evidence>
<sequence>MLPAEGSKARLAVGTCCELRVAGEMERQWKWLWHLLFQDFLELLVDLESGWTDSGLIKSMRVTKNWPGLNGSQVKGDNPCDMTSLDVDSGPWCSVPRPTALENRDS</sequence>
<reference evidence="2" key="1">
    <citation type="submission" date="2012-07" db="EMBL/GenBank/DDBJ databases">
        <title>Genome of the Chinese tree shrew, a rising model animal genetically related to primates.</title>
        <authorList>
            <person name="Zhang G."/>
            <person name="Fan Y."/>
            <person name="Yao Y."/>
            <person name="Huang Z."/>
        </authorList>
    </citation>
    <scope>NUCLEOTIDE SEQUENCE [LARGE SCALE GENOMIC DNA]</scope>
</reference>
<protein>
    <submittedName>
        <fullName evidence="1">Uncharacterized protein</fullName>
    </submittedName>
</protein>
<organism evidence="1 2">
    <name type="scientific">Tupaia chinensis</name>
    <name type="common">Chinese tree shrew</name>
    <name type="synonym">Tupaia belangeri chinensis</name>
    <dbReference type="NCBI Taxonomy" id="246437"/>
    <lineage>
        <taxon>Eukaryota</taxon>
        <taxon>Metazoa</taxon>
        <taxon>Chordata</taxon>
        <taxon>Craniata</taxon>
        <taxon>Vertebrata</taxon>
        <taxon>Euteleostomi</taxon>
        <taxon>Mammalia</taxon>
        <taxon>Eutheria</taxon>
        <taxon>Euarchontoglires</taxon>
        <taxon>Scandentia</taxon>
        <taxon>Tupaiidae</taxon>
        <taxon>Tupaia</taxon>
    </lineage>
</organism>
<name>L9KQ94_TUPCH</name>
<evidence type="ECO:0000313" key="1">
    <source>
        <dbReference type="EMBL" id="ELW63352.1"/>
    </source>
</evidence>
<accession>L9KQ94</accession>
<keyword evidence="2" id="KW-1185">Reference proteome</keyword>
<proteinExistence type="predicted"/>